<feature type="transmembrane region" description="Helical" evidence="1">
    <location>
        <begin position="31"/>
        <end position="48"/>
    </location>
</feature>
<gene>
    <name evidence="2" type="ORF">EJ419_02110</name>
</gene>
<dbReference type="AlphaFoldDB" id="A0A4R0QY45"/>
<dbReference type="InterPro" id="IPR016566">
    <property type="entry name" value="UCP010219"/>
</dbReference>
<sequence>MVQKQHNTGIKSLADSTEEFSVWDSIGGWRGIFEAVIPVLVFIVAYTISANLGVSLTLVGVIIVAIIVARLIQRQTLMGALSGIVVTAISVVFALLFNSARDFYTPGIFINIAAVIVLLVSIIILKPGIGWMLEQFTNDNAMHELFKPYMYATWVWIVGFSIRLIAEIPLYLTHNVGALGVTRIITGVPLFALMLLVSWLIIAPQRKKLLTNRDMSEK</sequence>
<feature type="transmembrane region" description="Helical" evidence="1">
    <location>
        <begin position="151"/>
        <end position="172"/>
    </location>
</feature>
<reference evidence="2 3" key="1">
    <citation type="submission" date="2018-12" db="EMBL/GenBank/DDBJ databases">
        <title>Alloscrdovia theropitheci sp. nov: a novel taxon from the feces of the bleeding-herat monkey (Theropithecus geleda).</title>
        <authorList>
            <person name="Modesto M."/>
        </authorList>
    </citation>
    <scope>NUCLEOTIDE SEQUENCE [LARGE SCALE GENOMIC DNA]</scope>
    <source>
        <strain evidence="2 3">GLDI4/2</strain>
    </source>
</reference>
<keyword evidence="1" id="KW-0812">Transmembrane</keyword>
<organism evidence="2 3">
    <name type="scientific">Alloscardovia theropitheci</name>
    <dbReference type="NCBI Taxonomy" id="2496842"/>
    <lineage>
        <taxon>Bacteria</taxon>
        <taxon>Bacillati</taxon>
        <taxon>Actinomycetota</taxon>
        <taxon>Actinomycetes</taxon>
        <taxon>Bifidobacteriales</taxon>
        <taxon>Bifidobacteriaceae</taxon>
        <taxon>Alloscardovia</taxon>
    </lineage>
</organism>
<name>A0A4R0QY45_9BIFI</name>
<evidence type="ECO:0000313" key="3">
    <source>
        <dbReference type="Proteomes" id="UP000291289"/>
    </source>
</evidence>
<accession>A0A4R0QY45</accession>
<evidence type="ECO:0000313" key="2">
    <source>
        <dbReference type="EMBL" id="TCD54650.1"/>
    </source>
</evidence>
<dbReference type="OrthoDB" id="5244221at2"/>
<dbReference type="Pfam" id="PF11361">
    <property type="entry name" value="DUF3159"/>
    <property type="match status" value="1"/>
</dbReference>
<evidence type="ECO:0000256" key="1">
    <source>
        <dbReference type="SAM" id="Phobius"/>
    </source>
</evidence>
<feature type="transmembrane region" description="Helical" evidence="1">
    <location>
        <begin position="79"/>
        <end position="97"/>
    </location>
</feature>
<keyword evidence="3" id="KW-1185">Reference proteome</keyword>
<keyword evidence="1" id="KW-0472">Membrane</keyword>
<protein>
    <submittedName>
        <fullName evidence="2">DUF3159 domain-containing protein</fullName>
    </submittedName>
</protein>
<dbReference type="RefSeq" id="WP_131283277.1">
    <property type="nucleotide sequence ID" value="NZ_RXLP01000008.1"/>
</dbReference>
<keyword evidence="1" id="KW-1133">Transmembrane helix</keyword>
<dbReference type="EMBL" id="RXLP01000008">
    <property type="protein sequence ID" value="TCD54650.1"/>
    <property type="molecule type" value="Genomic_DNA"/>
</dbReference>
<proteinExistence type="predicted"/>
<dbReference type="Proteomes" id="UP000291289">
    <property type="component" value="Unassembled WGS sequence"/>
</dbReference>
<feature type="transmembrane region" description="Helical" evidence="1">
    <location>
        <begin position="54"/>
        <end position="72"/>
    </location>
</feature>
<comment type="caution">
    <text evidence="2">The sequence shown here is derived from an EMBL/GenBank/DDBJ whole genome shotgun (WGS) entry which is preliminary data.</text>
</comment>
<feature type="transmembrane region" description="Helical" evidence="1">
    <location>
        <begin position="184"/>
        <end position="203"/>
    </location>
</feature>
<feature type="transmembrane region" description="Helical" evidence="1">
    <location>
        <begin position="103"/>
        <end position="125"/>
    </location>
</feature>